<reference evidence="1 2" key="1">
    <citation type="submission" date="2021-03" db="EMBL/GenBank/DDBJ databases">
        <title>Muricauda lutimaris sp. nov. and Muricauda ruestringensis sp. nov, two marine members of the Flavobacteriaceae isolated from deep sea sediments of Western Pacific.</title>
        <authorList>
            <person name="Zhao S."/>
            <person name="Liu R."/>
        </authorList>
    </citation>
    <scope>NUCLEOTIDE SEQUENCE [LARGE SCALE GENOMIC DNA]</scope>
    <source>
        <strain evidence="1 2">BC31-1-A7</strain>
    </source>
</reference>
<proteinExistence type="predicted"/>
<comment type="caution">
    <text evidence="1">The sequence shown here is derived from an EMBL/GenBank/DDBJ whole genome shotgun (WGS) entry which is preliminary data.</text>
</comment>
<organism evidence="1 2">
    <name type="scientific">Flagellimonas aurea</name>
    <dbReference type="NCBI Taxonomy" id="2915619"/>
    <lineage>
        <taxon>Bacteria</taxon>
        <taxon>Pseudomonadati</taxon>
        <taxon>Bacteroidota</taxon>
        <taxon>Flavobacteriia</taxon>
        <taxon>Flavobacteriales</taxon>
        <taxon>Flavobacteriaceae</taxon>
        <taxon>Flagellimonas</taxon>
    </lineage>
</organism>
<dbReference type="Proteomes" id="UP000664044">
    <property type="component" value="Unassembled WGS sequence"/>
</dbReference>
<sequence length="108" mass="12214">MKILRMYIRVFLIGLGLFACGENLGEGDVYYYSMENKSGKPIVIKSYRSDFPDVTPEITSLAIDEKLEMVFKDGLPPIDVCVYGDLTENFVFTQEDYKNAIECCGTCN</sequence>
<name>A0ABS3G0D6_9FLAO</name>
<evidence type="ECO:0000313" key="2">
    <source>
        <dbReference type="Proteomes" id="UP000664044"/>
    </source>
</evidence>
<dbReference type="EMBL" id="JAFLNL010000001">
    <property type="protein sequence ID" value="MBO0352539.1"/>
    <property type="molecule type" value="Genomic_DNA"/>
</dbReference>
<dbReference type="RefSeq" id="WP_207030781.1">
    <property type="nucleotide sequence ID" value="NZ_CP159476.1"/>
</dbReference>
<gene>
    <name evidence="1" type="ORF">J0656_00815</name>
</gene>
<evidence type="ECO:0000313" key="1">
    <source>
        <dbReference type="EMBL" id="MBO0352539.1"/>
    </source>
</evidence>
<protein>
    <submittedName>
        <fullName evidence="1">Uncharacterized protein</fullName>
    </submittedName>
</protein>
<accession>A0ABS3G0D6</accession>
<keyword evidence="2" id="KW-1185">Reference proteome</keyword>
<dbReference type="PROSITE" id="PS51257">
    <property type="entry name" value="PROKAR_LIPOPROTEIN"/>
    <property type="match status" value="1"/>
</dbReference>